<feature type="region of interest" description="Disordered" evidence="1">
    <location>
        <begin position="248"/>
        <end position="272"/>
    </location>
</feature>
<protein>
    <submittedName>
        <fullName evidence="2">Uncharacterized protein</fullName>
    </submittedName>
</protein>
<evidence type="ECO:0000256" key="1">
    <source>
        <dbReference type="SAM" id="MobiDB-lite"/>
    </source>
</evidence>
<organism evidence="2 3">
    <name type="scientific">Cladonia borealis</name>
    <dbReference type="NCBI Taxonomy" id="184061"/>
    <lineage>
        <taxon>Eukaryota</taxon>
        <taxon>Fungi</taxon>
        <taxon>Dikarya</taxon>
        <taxon>Ascomycota</taxon>
        <taxon>Pezizomycotina</taxon>
        <taxon>Lecanoromycetes</taxon>
        <taxon>OSLEUM clade</taxon>
        <taxon>Lecanoromycetidae</taxon>
        <taxon>Lecanorales</taxon>
        <taxon>Lecanorineae</taxon>
        <taxon>Cladoniaceae</taxon>
        <taxon>Cladonia</taxon>
    </lineage>
</organism>
<keyword evidence="3" id="KW-1185">Reference proteome</keyword>
<evidence type="ECO:0000313" key="3">
    <source>
        <dbReference type="Proteomes" id="UP001166286"/>
    </source>
</evidence>
<dbReference type="Proteomes" id="UP001166286">
    <property type="component" value="Unassembled WGS sequence"/>
</dbReference>
<name>A0AA39UX90_9LECA</name>
<proteinExistence type="predicted"/>
<gene>
    <name evidence="2" type="ORF">JMJ35_010336</name>
</gene>
<sequence>MPPITINPPLPHAFLDTSSLPTPTTIRLVSQYLLSHLPPELVDLILSYAEFWAHSTTTLNEPVRAFGPFTWGWREGDSIDYLKVWCPSGPGYAHRWRRWGESTRDDGFLLRTSPIGLLEDDENENGKRGRWSLSYLQESRLARLMFSLYQKSAAAGLRMCCRCQTKKKGGPREPINSIPPSSRTAAVRKIVFETWSHQDYFGAVTSSTTTDDDAAQQSPRVFCDVSINRKRNVTPKARWKGRVLRWRQRGDANGISNNNKNNNNEGKSDKHGKLITHKPFPLSPLSTPRHYIPHYHIHTWRYDDNTTPSTPQTAHQTFPTAQEFLRQIEVGDTIGVWGRVGKGETYHIIDGMRMHVFWAV</sequence>
<reference evidence="2" key="1">
    <citation type="submission" date="2023-03" db="EMBL/GenBank/DDBJ databases">
        <title>Complete genome of Cladonia borealis.</title>
        <authorList>
            <person name="Park H."/>
        </authorList>
    </citation>
    <scope>NUCLEOTIDE SEQUENCE</scope>
    <source>
        <strain evidence="2">ANT050790</strain>
    </source>
</reference>
<dbReference type="AlphaFoldDB" id="A0AA39UX90"/>
<accession>A0AA39UX90</accession>
<comment type="caution">
    <text evidence="2">The sequence shown here is derived from an EMBL/GenBank/DDBJ whole genome shotgun (WGS) entry which is preliminary data.</text>
</comment>
<dbReference type="EMBL" id="JAFEKC020000024">
    <property type="protein sequence ID" value="KAK0507298.1"/>
    <property type="molecule type" value="Genomic_DNA"/>
</dbReference>
<evidence type="ECO:0000313" key="2">
    <source>
        <dbReference type="EMBL" id="KAK0507298.1"/>
    </source>
</evidence>